<keyword evidence="4" id="KW-1185">Reference proteome</keyword>
<accession>A0AAE1Y8Z3</accession>
<gene>
    <name evidence="3" type="ORF">Salat_1763200</name>
</gene>
<dbReference type="Pfam" id="PF26130">
    <property type="entry name" value="PB1-like"/>
    <property type="match status" value="1"/>
</dbReference>
<evidence type="ECO:0000313" key="4">
    <source>
        <dbReference type="Proteomes" id="UP001293254"/>
    </source>
</evidence>
<dbReference type="Proteomes" id="UP001293254">
    <property type="component" value="Unassembled WGS sequence"/>
</dbReference>
<proteinExistence type="predicted"/>
<feature type="domain" description="PB1-like" evidence="2">
    <location>
        <begin position="23"/>
        <end position="111"/>
    </location>
</feature>
<organism evidence="3 4">
    <name type="scientific">Sesamum alatum</name>
    <dbReference type="NCBI Taxonomy" id="300844"/>
    <lineage>
        <taxon>Eukaryota</taxon>
        <taxon>Viridiplantae</taxon>
        <taxon>Streptophyta</taxon>
        <taxon>Embryophyta</taxon>
        <taxon>Tracheophyta</taxon>
        <taxon>Spermatophyta</taxon>
        <taxon>Magnoliopsida</taxon>
        <taxon>eudicotyledons</taxon>
        <taxon>Gunneridae</taxon>
        <taxon>Pentapetalae</taxon>
        <taxon>asterids</taxon>
        <taxon>lamiids</taxon>
        <taxon>Lamiales</taxon>
        <taxon>Pedaliaceae</taxon>
        <taxon>Sesamum</taxon>
    </lineage>
</organism>
<feature type="compositionally biased region" description="Acidic residues" evidence="1">
    <location>
        <begin position="172"/>
        <end position="183"/>
    </location>
</feature>
<reference evidence="3" key="1">
    <citation type="submission" date="2020-06" db="EMBL/GenBank/DDBJ databases">
        <authorList>
            <person name="Li T."/>
            <person name="Hu X."/>
            <person name="Zhang T."/>
            <person name="Song X."/>
            <person name="Zhang H."/>
            <person name="Dai N."/>
            <person name="Sheng W."/>
            <person name="Hou X."/>
            <person name="Wei L."/>
        </authorList>
    </citation>
    <scope>NUCLEOTIDE SEQUENCE</scope>
    <source>
        <strain evidence="3">3651</strain>
        <tissue evidence="3">Leaf</tissue>
    </source>
</reference>
<dbReference type="InterPro" id="IPR058594">
    <property type="entry name" value="PB1-like_dom_pln"/>
</dbReference>
<dbReference type="EMBL" id="JACGWO010000006">
    <property type="protein sequence ID" value="KAK4425692.1"/>
    <property type="molecule type" value="Genomic_DNA"/>
</dbReference>
<sequence>MSLRPSHLIEFENPNYDEHEFVVTFKIHHGETLVHMPEAQYVGGTLSAFDYFDLSCLSISYIDGLVQQLGYNGVKKYYRLERGKWRSVLYQTDLMQLSDGYVTKNRELVLYLDAVLDGIGTQIGSSNPIVEGDNPPIKPNGEDNGAGDSESETDSFEDSEFDLSDGDKNEGGGEDGGEDEPGGEGEAVVGDAGGDKQEVMNLGVRVDLTSQHLSKGVKSM</sequence>
<comment type="caution">
    <text evidence="3">The sequence shown here is derived from an EMBL/GenBank/DDBJ whole genome shotgun (WGS) entry which is preliminary data.</text>
</comment>
<protein>
    <recommendedName>
        <fullName evidence="2">PB1-like domain-containing protein</fullName>
    </recommendedName>
</protein>
<feature type="region of interest" description="Disordered" evidence="1">
    <location>
        <begin position="123"/>
        <end position="203"/>
    </location>
</feature>
<reference evidence="3" key="2">
    <citation type="journal article" date="2024" name="Plant">
        <title>Genomic evolution and insights into agronomic trait innovations of Sesamum species.</title>
        <authorList>
            <person name="Miao H."/>
            <person name="Wang L."/>
            <person name="Qu L."/>
            <person name="Liu H."/>
            <person name="Sun Y."/>
            <person name="Le M."/>
            <person name="Wang Q."/>
            <person name="Wei S."/>
            <person name="Zheng Y."/>
            <person name="Lin W."/>
            <person name="Duan Y."/>
            <person name="Cao H."/>
            <person name="Xiong S."/>
            <person name="Wang X."/>
            <person name="Wei L."/>
            <person name="Li C."/>
            <person name="Ma Q."/>
            <person name="Ju M."/>
            <person name="Zhao R."/>
            <person name="Li G."/>
            <person name="Mu C."/>
            <person name="Tian Q."/>
            <person name="Mei H."/>
            <person name="Zhang T."/>
            <person name="Gao T."/>
            <person name="Zhang H."/>
        </authorList>
    </citation>
    <scope>NUCLEOTIDE SEQUENCE</scope>
    <source>
        <strain evidence="3">3651</strain>
    </source>
</reference>
<evidence type="ECO:0000259" key="2">
    <source>
        <dbReference type="Pfam" id="PF26130"/>
    </source>
</evidence>
<evidence type="ECO:0000256" key="1">
    <source>
        <dbReference type="SAM" id="MobiDB-lite"/>
    </source>
</evidence>
<feature type="compositionally biased region" description="Acidic residues" evidence="1">
    <location>
        <begin position="149"/>
        <end position="164"/>
    </location>
</feature>
<dbReference type="AlphaFoldDB" id="A0AAE1Y8Z3"/>
<name>A0AAE1Y8Z3_9LAMI</name>
<evidence type="ECO:0000313" key="3">
    <source>
        <dbReference type="EMBL" id="KAK4425692.1"/>
    </source>
</evidence>